<dbReference type="InterPro" id="IPR036390">
    <property type="entry name" value="WH_DNA-bd_sf"/>
</dbReference>
<dbReference type="InterPro" id="IPR005119">
    <property type="entry name" value="LysR_subst-bd"/>
</dbReference>
<comment type="similarity">
    <text evidence="1">Belongs to the LysR transcriptional regulatory family.</text>
</comment>
<protein>
    <submittedName>
        <fullName evidence="7">LysR family transcriptional regulator</fullName>
    </submittedName>
</protein>
<dbReference type="GO" id="GO:0003700">
    <property type="term" value="F:DNA-binding transcription factor activity"/>
    <property type="evidence" value="ECO:0007669"/>
    <property type="project" value="InterPro"/>
</dbReference>
<dbReference type="Pfam" id="PF00126">
    <property type="entry name" value="HTH_1"/>
    <property type="match status" value="1"/>
</dbReference>
<dbReference type="GO" id="GO:0006351">
    <property type="term" value="P:DNA-templated transcription"/>
    <property type="evidence" value="ECO:0007669"/>
    <property type="project" value="TreeGrafter"/>
</dbReference>
<dbReference type="EMBL" id="NEQV01000007">
    <property type="protein sequence ID" value="PJL24633.1"/>
    <property type="molecule type" value="Genomic_DNA"/>
</dbReference>
<evidence type="ECO:0000313" key="7">
    <source>
        <dbReference type="EMBL" id="PJL24633.1"/>
    </source>
</evidence>
<dbReference type="OrthoDB" id="9810065at2"/>
<dbReference type="SUPFAM" id="SSF46785">
    <property type="entry name" value="Winged helix' DNA-binding domain"/>
    <property type="match status" value="1"/>
</dbReference>
<keyword evidence="4" id="KW-0804">Transcription</keyword>
<evidence type="ECO:0000256" key="2">
    <source>
        <dbReference type="ARBA" id="ARBA00023015"/>
    </source>
</evidence>
<dbReference type="Pfam" id="PF03466">
    <property type="entry name" value="LysR_substrate"/>
    <property type="match status" value="1"/>
</dbReference>
<evidence type="ECO:0000313" key="8">
    <source>
        <dbReference type="Proteomes" id="UP000230167"/>
    </source>
</evidence>
<dbReference type="PROSITE" id="PS50931">
    <property type="entry name" value="HTH_LYSR"/>
    <property type="match status" value="1"/>
</dbReference>
<dbReference type="SUPFAM" id="SSF53850">
    <property type="entry name" value="Periplasmic binding protein-like II"/>
    <property type="match status" value="1"/>
</dbReference>
<evidence type="ECO:0000256" key="5">
    <source>
        <dbReference type="SAM" id="MobiDB-lite"/>
    </source>
</evidence>
<reference evidence="7 8" key="1">
    <citation type="journal article" date="2017" name="Front. Microbiol.">
        <title>Double-Face Meets the Bacterial World: The Opportunistic Pathogen Stenotrophomonas maltophilia.</title>
        <authorList>
            <person name="Lira F."/>
            <person name="Berg G."/>
            <person name="Martinez J.L."/>
        </authorList>
    </citation>
    <scope>NUCLEOTIDE SEQUENCE [LARGE SCALE GENOMIC DNA]</scope>
    <source>
        <strain evidence="7 8">EA1</strain>
    </source>
</reference>
<keyword evidence="2" id="KW-0805">Transcription regulation</keyword>
<comment type="caution">
    <text evidence="7">The sequence shown here is derived from an EMBL/GenBank/DDBJ whole genome shotgun (WGS) entry which is preliminary data.</text>
</comment>
<dbReference type="GO" id="GO:0043565">
    <property type="term" value="F:sequence-specific DNA binding"/>
    <property type="evidence" value="ECO:0007669"/>
    <property type="project" value="TreeGrafter"/>
</dbReference>
<name>A0A2J0U6N5_STEMA</name>
<dbReference type="CDD" id="cd08474">
    <property type="entry name" value="PBP2_CrgA_like_5"/>
    <property type="match status" value="1"/>
</dbReference>
<evidence type="ECO:0000259" key="6">
    <source>
        <dbReference type="PROSITE" id="PS50931"/>
    </source>
</evidence>
<feature type="domain" description="HTH lysR-type" evidence="6">
    <location>
        <begin position="14"/>
        <end position="63"/>
    </location>
</feature>
<organism evidence="7 8">
    <name type="scientific">Stenotrophomonas maltophilia</name>
    <name type="common">Pseudomonas maltophilia</name>
    <name type="synonym">Xanthomonas maltophilia</name>
    <dbReference type="NCBI Taxonomy" id="40324"/>
    <lineage>
        <taxon>Bacteria</taxon>
        <taxon>Pseudomonadati</taxon>
        <taxon>Pseudomonadota</taxon>
        <taxon>Gammaproteobacteria</taxon>
        <taxon>Lysobacterales</taxon>
        <taxon>Lysobacteraceae</taxon>
        <taxon>Stenotrophomonas</taxon>
        <taxon>Stenotrophomonas maltophilia group</taxon>
    </lineage>
</organism>
<dbReference type="InterPro" id="IPR058163">
    <property type="entry name" value="LysR-type_TF_proteobact-type"/>
</dbReference>
<dbReference type="AlphaFoldDB" id="A0A2J0U6N5"/>
<dbReference type="Gene3D" id="1.10.10.10">
    <property type="entry name" value="Winged helix-like DNA-binding domain superfamily/Winged helix DNA-binding domain"/>
    <property type="match status" value="1"/>
</dbReference>
<proteinExistence type="inferred from homology"/>
<dbReference type="PANTHER" id="PTHR30537:SF1">
    <property type="entry name" value="HTH-TYPE TRANSCRIPTIONAL REGULATOR PGRR"/>
    <property type="match status" value="1"/>
</dbReference>
<dbReference type="PANTHER" id="PTHR30537">
    <property type="entry name" value="HTH-TYPE TRANSCRIPTIONAL REGULATOR"/>
    <property type="match status" value="1"/>
</dbReference>
<evidence type="ECO:0000256" key="1">
    <source>
        <dbReference type="ARBA" id="ARBA00009437"/>
    </source>
</evidence>
<keyword evidence="3" id="KW-0238">DNA-binding</keyword>
<accession>A0A2J0U6N5</accession>
<evidence type="ECO:0000256" key="4">
    <source>
        <dbReference type="ARBA" id="ARBA00023163"/>
    </source>
</evidence>
<dbReference type="Gene3D" id="3.40.190.290">
    <property type="match status" value="1"/>
</dbReference>
<dbReference type="InterPro" id="IPR036388">
    <property type="entry name" value="WH-like_DNA-bd_sf"/>
</dbReference>
<evidence type="ECO:0000256" key="3">
    <source>
        <dbReference type="ARBA" id="ARBA00023125"/>
    </source>
</evidence>
<gene>
    <name evidence="7" type="ORF">B9Y64_18890</name>
</gene>
<dbReference type="RefSeq" id="WP_100442036.1">
    <property type="nucleotide sequence ID" value="NZ_CBCPIZ010000005.1"/>
</dbReference>
<dbReference type="Proteomes" id="UP000230167">
    <property type="component" value="Unassembled WGS sequence"/>
</dbReference>
<dbReference type="FunFam" id="1.10.10.10:FF:000001">
    <property type="entry name" value="LysR family transcriptional regulator"/>
    <property type="match status" value="1"/>
</dbReference>
<feature type="region of interest" description="Disordered" evidence="5">
    <location>
        <begin position="309"/>
        <end position="334"/>
    </location>
</feature>
<sequence>MPIEPSLVTSLTWFAHIARHRSFTKAATEMEITRAALSQHLKALEERLDVRLLHRTTRNMSLTEEGQQLLDVLQPALTAIEKAVEELGEVHAEPSGVIRMNSSRIASRLLLEPHMGEFLARYPKLRLELIMDDGFSNLVANGLDAGIRLGESLDEHMVAVPITPPLEMAIVGSPAYFEQHGIPETPADLIRHNCLAYRFTSSGTIDHWTFTAPDGQGRKLVFEPQGNAVFNDDDSMLRAALQGVGLIRHIDLCVSEHLASGALVRVLAPWCRPFPGFFLYVPSRAQMPAKVRALMDFLVERREQLASPQRRRVVAEDRRAKRRHGSRPKALPTG</sequence>
<dbReference type="InterPro" id="IPR000847">
    <property type="entry name" value="LysR_HTH_N"/>
</dbReference>